<keyword evidence="4" id="KW-0862">Zinc</keyword>
<dbReference type="InterPro" id="IPR008906">
    <property type="entry name" value="HATC_C_dom"/>
</dbReference>
<dbReference type="Pfam" id="PF05699">
    <property type="entry name" value="Dimer_Tnp_hAT"/>
    <property type="match status" value="1"/>
</dbReference>
<dbReference type="PANTHER" id="PTHR46481:SF10">
    <property type="entry name" value="ZINC FINGER BED DOMAIN-CONTAINING PROTEIN 39"/>
    <property type="match status" value="1"/>
</dbReference>
<protein>
    <recommendedName>
        <fullName evidence="6">HAT C-terminal dimerisation domain-containing protein</fullName>
    </recommendedName>
</protein>
<dbReference type="Proteomes" id="UP000677228">
    <property type="component" value="Unassembled WGS sequence"/>
</dbReference>
<dbReference type="GO" id="GO:0005634">
    <property type="term" value="C:nucleus"/>
    <property type="evidence" value="ECO:0007669"/>
    <property type="project" value="UniProtKB-SubCell"/>
</dbReference>
<proteinExistence type="predicted"/>
<reference evidence="7" key="1">
    <citation type="submission" date="2021-02" db="EMBL/GenBank/DDBJ databases">
        <authorList>
            <person name="Nowell W R."/>
        </authorList>
    </citation>
    <scope>NUCLEOTIDE SEQUENCE</scope>
</reference>
<feature type="non-terminal residue" evidence="7">
    <location>
        <position position="1"/>
    </location>
</feature>
<comment type="caution">
    <text evidence="7">The sequence shown here is derived from an EMBL/GenBank/DDBJ whole genome shotgun (WGS) entry which is preliminary data.</text>
</comment>
<dbReference type="Proteomes" id="UP000682733">
    <property type="component" value="Unassembled WGS sequence"/>
</dbReference>
<dbReference type="PANTHER" id="PTHR46481">
    <property type="entry name" value="ZINC FINGER BED DOMAIN-CONTAINING PROTEIN 4"/>
    <property type="match status" value="1"/>
</dbReference>
<dbReference type="InterPro" id="IPR052035">
    <property type="entry name" value="ZnF_BED_domain_contain"/>
</dbReference>
<dbReference type="GO" id="GO:0046983">
    <property type="term" value="F:protein dimerization activity"/>
    <property type="evidence" value="ECO:0007669"/>
    <property type="project" value="InterPro"/>
</dbReference>
<evidence type="ECO:0000256" key="1">
    <source>
        <dbReference type="ARBA" id="ARBA00004123"/>
    </source>
</evidence>
<dbReference type="SUPFAM" id="SSF53098">
    <property type="entry name" value="Ribonuclease H-like"/>
    <property type="match status" value="1"/>
</dbReference>
<sequence length="449" mass="51148">LNDAKWIAVTIDMWSSDPKLNFITITAHYTDEQFVVQHSVLETLDFVGEHCNDNIPERIKDALVRWDMLSSIICVVTDNTHTMLKVGRKLGLDSCVCFSDFLQTVVKVCTDEPNIAAQLLNVEKTVSHIRISQQSSDDLHAAQKKLSLTPHDLVHDAQTYWHSSFYTLQRFVREEQPLSLLFVNQDFLNRLKSTSIVTGIDFQVLKLLLKLLEPLEELTREVSSATTVTLSLVLPFLVEIMNLLEPDSSVLDKMKTSMKTQLEKWFTKPFTNKFYLLACILDPRFKHFTFADLNNFSTNKTAVSTLTDWKSVGARKLAAGLLKDEYERLLLEDGPSTTVVPPSLPPLSILDRIVTKQQKATASNECMNYLSEPEIRTNTCALIWWNQNKYRYPTIAKIARKYLCIPATSTPSERIFSLSSSKNNQRSRLLPTSAIDMFFLVKKAGMKKQ</sequence>
<keyword evidence="2" id="KW-0479">Metal-binding</keyword>
<keyword evidence="3" id="KW-0863">Zinc-finger</keyword>
<organism evidence="7 9">
    <name type="scientific">Didymodactylos carnosus</name>
    <dbReference type="NCBI Taxonomy" id="1234261"/>
    <lineage>
        <taxon>Eukaryota</taxon>
        <taxon>Metazoa</taxon>
        <taxon>Spiralia</taxon>
        <taxon>Gnathifera</taxon>
        <taxon>Rotifera</taxon>
        <taxon>Eurotatoria</taxon>
        <taxon>Bdelloidea</taxon>
        <taxon>Philodinida</taxon>
        <taxon>Philodinidae</taxon>
        <taxon>Didymodactylos</taxon>
    </lineage>
</organism>
<evidence type="ECO:0000256" key="3">
    <source>
        <dbReference type="ARBA" id="ARBA00022771"/>
    </source>
</evidence>
<evidence type="ECO:0000256" key="2">
    <source>
        <dbReference type="ARBA" id="ARBA00022723"/>
    </source>
</evidence>
<name>A0A8S2EEZ4_9BILA</name>
<evidence type="ECO:0000256" key="4">
    <source>
        <dbReference type="ARBA" id="ARBA00022833"/>
    </source>
</evidence>
<dbReference type="GO" id="GO:0008270">
    <property type="term" value="F:zinc ion binding"/>
    <property type="evidence" value="ECO:0007669"/>
    <property type="project" value="UniProtKB-KW"/>
</dbReference>
<evidence type="ECO:0000313" key="9">
    <source>
        <dbReference type="Proteomes" id="UP000677228"/>
    </source>
</evidence>
<evidence type="ECO:0000256" key="5">
    <source>
        <dbReference type="ARBA" id="ARBA00023242"/>
    </source>
</evidence>
<feature type="domain" description="HAT C-terminal dimerisation" evidence="6">
    <location>
        <begin position="366"/>
        <end position="439"/>
    </location>
</feature>
<evidence type="ECO:0000313" key="7">
    <source>
        <dbReference type="EMBL" id="CAF1164885.1"/>
    </source>
</evidence>
<keyword evidence="5" id="KW-0539">Nucleus</keyword>
<accession>A0A8S2EEZ4</accession>
<dbReference type="AlphaFoldDB" id="A0A8S2EEZ4"/>
<evidence type="ECO:0000313" key="8">
    <source>
        <dbReference type="EMBL" id="CAF3976578.1"/>
    </source>
</evidence>
<gene>
    <name evidence="7" type="ORF">OVA965_LOCUS22279</name>
    <name evidence="8" type="ORF">TMI583_LOCUS22994</name>
</gene>
<dbReference type="EMBL" id="CAJOBA010034032">
    <property type="protein sequence ID" value="CAF3976578.1"/>
    <property type="molecule type" value="Genomic_DNA"/>
</dbReference>
<evidence type="ECO:0000259" key="6">
    <source>
        <dbReference type="Pfam" id="PF05699"/>
    </source>
</evidence>
<dbReference type="InterPro" id="IPR012337">
    <property type="entry name" value="RNaseH-like_sf"/>
</dbReference>
<comment type="subcellular location">
    <subcellularLocation>
        <location evidence="1">Nucleus</location>
    </subcellularLocation>
</comment>
<dbReference type="EMBL" id="CAJNOK010012507">
    <property type="protein sequence ID" value="CAF1164885.1"/>
    <property type="molecule type" value="Genomic_DNA"/>
</dbReference>